<name>A0A0N8PPE0_9BACL</name>
<dbReference type="InterPro" id="IPR035906">
    <property type="entry name" value="MetI-like_sf"/>
</dbReference>
<feature type="transmembrane region" description="Helical" evidence="8">
    <location>
        <begin position="496"/>
        <end position="518"/>
    </location>
</feature>
<evidence type="ECO:0000256" key="1">
    <source>
        <dbReference type="ARBA" id="ARBA00004429"/>
    </source>
</evidence>
<feature type="transmembrane region" description="Helical" evidence="8">
    <location>
        <begin position="266"/>
        <end position="286"/>
    </location>
</feature>
<accession>A0A0N8PPE0</accession>
<evidence type="ECO:0000256" key="5">
    <source>
        <dbReference type="ARBA" id="ARBA00022692"/>
    </source>
</evidence>
<evidence type="ECO:0000256" key="6">
    <source>
        <dbReference type="ARBA" id="ARBA00022989"/>
    </source>
</evidence>
<feature type="transmembrane region" description="Helical" evidence="8">
    <location>
        <begin position="408"/>
        <end position="430"/>
    </location>
</feature>
<feature type="transmembrane region" description="Helical" evidence="8">
    <location>
        <begin position="117"/>
        <end position="134"/>
    </location>
</feature>
<dbReference type="Proteomes" id="UP000050482">
    <property type="component" value="Unassembled WGS sequence"/>
</dbReference>
<evidence type="ECO:0000313" key="11">
    <source>
        <dbReference type="Proteomes" id="UP000050482"/>
    </source>
</evidence>
<feature type="transmembrane region" description="Helical" evidence="8">
    <location>
        <begin position="552"/>
        <end position="572"/>
    </location>
</feature>
<feature type="domain" description="ABC transmembrane type-1" evidence="9">
    <location>
        <begin position="373"/>
        <end position="568"/>
    </location>
</feature>
<feature type="transmembrane region" description="Helical" evidence="8">
    <location>
        <begin position="377"/>
        <end position="396"/>
    </location>
</feature>
<dbReference type="SUPFAM" id="SSF161098">
    <property type="entry name" value="MetI-like"/>
    <property type="match status" value="2"/>
</dbReference>
<dbReference type="Pfam" id="PF00528">
    <property type="entry name" value="BPD_transp_1"/>
    <property type="match status" value="2"/>
</dbReference>
<dbReference type="OrthoDB" id="9795403at2"/>
<organism evidence="10 11">
    <name type="scientific">Alicyclobacillus ferrooxydans</name>
    <dbReference type="NCBI Taxonomy" id="471514"/>
    <lineage>
        <taxon>Bacteria</taxon>
        <taxon>Bacillati</taxon>
        <taxon>Bacillota</taxon>
        <taxon>Bacilli</taxon>
        <taxon>Bacillales</taxon>
        <taxon>Alicyclobacillaceae</taxon>
        <taxon>Alicyclobacillus</taxon>
    </lineage>
</organism>
<feature type="transmembrane region" description="Helical" evidence="8">
    <location>
        <begin position="436"/>
        <end position="457"/>
    </location>
</feature>
<dbReference type="GO" id="GO:0055085">
    <property type="term" value="P:transmembrane transport"/>
    <property type="evidence" value="ECO:0007669"/>
    <property type="project" value="InterPro"/>
</dbReference>
<evidence type="ECO:0000256" key="3">
    <source>
        <dbReference type="ARBA" id="ARBA00022475"/>
    </source>
</evidence>
<dbReference type="STRING" id="471514.AN477_09230"/>
<feature type="transmembrane region" description="Helical" evidence="8">
    <location>
        <begin position="316"/>
        <end position="338"/>
    </location>
</feature>
<protein>
    <recommendedName>
        <fullName evidence="9">ABC transmembrane type-1 domain-containing protein</fullName>
    </recommendedName>
</protein>
<evidence type="ECO:0000313" key="10">
    <source>
        <dbReference type="EMBL" id="KPV44061.1"/>
    </source>
</evidence>
<evidence type="ECO:0000256" key="8">
    <source>
        <dbReference type="RuleBase" id="RU363032"/>
    </source>
</evidence>
<feature type="transmembrane region" description="Helical" evidence="8">
    <location>
        <begin position="25"/>
        <end position="52"/>
    </location>
</feature>
<dbReference type="PANTHER" id="PTHR43357:SF4">
    <property type="entry name" value="INNER MEMBRANE ABC TRANSPORTER PERMEASE PROTEIN YDCV"/>
    <property type="match status" value="1"/>
</dbReference>
<reference evidence="10 11" key="1">
    <citation type="submission" date="2015-09" db="EMBL/GenBank/DDBJ databases">
        <title>Draft genome sequence of Alicyclobacillus ferrooxydans DSM 22381.</title>
        <authorList>
            <person name="Hemp J."/>
        </authorList>
    </citation>
    <scope>NUCLEOTIDE SEQUENCE [LARGE SCALE GENOMIC DNA]</scope>
    <source>
        <strain evidence="10 11">TC-34</strain>
    </source>
</reference>
<keyword evidence="6 8" id="KW-1133">Transmembrane helix</keyword>
<evidence type="ECO:0000259" key="9">
    <source>
        <dbReference type="PROSITE" id="PS50928"/>
    </source>
</evidence>
<dbReference type="PATRIC" id="fig|471514.4.peg.3424"/>
<keyword evidence="11" id="KW-1185">Reference proteome</keyword>
<dbReference type="CDD" id="cd06261">
    <property type="entry name" value="TM_PBP2"/>
    <property type="match status" value="2"/>
</dbReference>
<feature type="transmembrane region" description="Helical" evidence="8">
    <location>
        <begin position="208"/>
        <end position="230"/>
    </location>
</feature>
<feature type="transmembrane region" description="Helical" evidence="8">
    <location>
        <begin position="82"/>
        <end position="105"/>
    </location>
</feature>
<comment type="similarity">
    <text evidence="8">Belongs to the binding-protein-dependent transport system permease family.</text>
</comment>
<sequence>MKLKLRRGSMKTSPTNRSRKLSRGWAYAVPSLLVLCVLVLYPLATLFVQTFLPHLFDVHMSLKPSIEPLIQSFSDKLNYESLVNSFVMGLFASIAATVVGTLTAFGSVRAPSRYQRVLDTLVWVVFFAPSYVIAEGWLQFLQDGGIASQLFGLPNGWAAWFFTKPGLVVLMGLRYFPFVHLAMTPAIKNMGGQFERAARSMGAGKGRVFWRITFPLLAPATLAGASIAFAEGFGDFGFASAIAPTVHIPLLTYQIYSALNQAPVNYAAAGSLSLVLVVVMGAVLWFQMWWLKRRSYTTVSSSTSWNESTRVVKVQWYTTVSFILAGVSVVIPVLSTIATSMWKTGADGIQGANWTLHAYAKVLQTGSDGLASLERSIVYSAVAAVVTMIIALYVSYQLSRRDTLGMRFVNVITMATIAVPGVVLAAGFIFAWNAVWLIPIHLVLYGTSLCLGMAYIAGSLPYAIRLDLGAISQLSPNLMTAAQVLGAKERVVMSRIVLPLIGGTIVSTFFIALTGTMFELPASSLLYPAGEPPFPVEIQQQFNAFNFNVGSAMATIGMLIVFIMYGVGRYVATRMRFVGGARVKKSHLVKQQELITGEETGSPQMAGE</sequence>
<feature type="domain" description="ABC transmembrane type-1" evidence="9">
    <location>
        <begin position="82"/>
        <end position="287"/>
    </location>
</feature>
<keyword evidence="4" id="KW-0997">Cell inner membrane</keyword>
<evidence type="ECO:0000256" key="2">
    <source>
        <dbReference type="ARBA" id="ARBA00022448"/>
    </source>
</evidence>
<keyword evidence="5 8" id="KW-0812">Transmembrane</keyword>
<evidence type="ECO:0000256" key="7">
    <source>
        <dbReference type="ARBA" id="ARBA00023136"/>
    </source>
</evidence>
<dbReference type="PANTHER" id="PTHR43357">
    <property type="entry name" value="INNER MEMBRANE ABC TRANSPORTER PERMEASE PROTEIN YDCV"/>
    <property type="match status" value="1"/>
</dbReference>
<feature type="transmembrane region" description="Helical" evidence="8">
    <location>
        <begin position="167"/>
        <end position="187"/>
    </location>
</feature>
<comment type="caution">
    <text evidence="10">The sequence shown here is derived from an EMBL/GenBank/DDBJ whole genome shotgun (WGS) entry which is preliminary data.</text>
</comment>
<dbReference type="AlphaFoldDB" id="A0A0N8PPE0"/>
<dbReference type="Gene3D" id="1.10.3720.10">
    <property type="entry name" value="MetI-like"/>
    <property type="match status" value="2"/>
</dbReference>
<dbReference type="GO" id="GO:0005886">
    <property type="term" value="C:plasma membrane"/>
    <property type="evidence" value="ECO:0007669"/>
    <property type="project" value="UniProtKB-SubCell"/>
</dbReference>
<keyword evidence="3" id="KW-1003">Cell membrane</keyword>
<evidence type="ECO:0000256" key="4">
    <source>
        <dbReference type="ARBA" id="ARBA00022519"/>
    </source>
</evidence>
<dbReference type="EMBL" id="LJCO01000041">
    <property type="protein sequence ID" value="KPV44061.1"/>
    <property type="molecule type" value="Genomic_DNA"/>
</dbReference>
<keyword evidence="2 8" id="KW-0813">Transport</keyword>
<keyword evidence="7 8" id="KW-0472">Membrane</keyword>
<comment type="subcellular location">
    <subcellularLocation>
        <location evidence="1">Cell inner membrane</location>
        <topology evidence="1">Multi-pass membrane protein</topology>
    </subcellularLocation>
    <subcellularLocation>
        <location evidence="8">Cell membrane</location>
        <topology evidence="8">Multi-pass membrane protein</topology>
    </subcellularLocation>
</comment>
<dbReference type="InterPro" id="IPR000515">
    <property type="entry name" value="MetI-like"/>
</dbReference>
<proteinExistence type="inferred from homology"/>
<gene>
    <name evidence="10" type="ORF">AN477_09230</name>
</gene>
<dbReference type="PROSITE" id="PS50928">
    <property type="entry name" value="ABC_TM1"/>
    <property type="match status" value="2"/>
</dbReference>